<name>T0YWV6_9ZZZZ</name>
<comment type="caution">
    <text evidence="2">The sequence shown here is derived from an EMBL/GenBank/DDBJ whole genome shotgun (WGS) entry which is preliminary data.</text>
</comment>
<sequence>KVIEFHAQYGTKATCDAFGISKPTIYRWKGIYKDHGRDNISLIPKSRRPNTLRSPSWDIRIIQFIKDIRKDHRNLGKYKIKPLLDIYCNDNSIPQISVSLIGKIIKRENIYYQRRGRYYHNPNHKRPQISYKSRVKRSPRVSSQGHIEIDTIVRFVNGLKLYI</sequence>
<evidence type="ECO:0000259" key="1">
    <source>
        <dbReference type="Pfam" id="PF13518"/>
    </source>
</evidence>
<dbReference type="Pfam" id="PF13518">
    <property type="entry name" value="HTH_28"/>
    <property type="match status" value="1"/>
</dbReference>
<evidence type="ECO:0000313" key="2">
    <source>
        <dbReference type="EMBL" id="EQD37518.1"/>
    </source>
</evidence>
<proteinExistence type="predicted"/>
<feature type="non-terminal residue" evidence="2">
    <location>
        <position position="1"/>
    </location>
</feature>
<feature type="non-terminal residue" evidence="2">
    <location>
        <position position="163"/>
    </location>
</feature>
<dbReference type="InterPro" id="IPR055247">
    <property type="entry name" value="InsJ-like_HTH"/>
</dbReference>
<protein>
    <submittedName>
        <fullName evidence="2">Transposase</fullName>
    </submittedName>
</protein>
<organism evidence="2">
    <name type="scientific">mine drainage metagenome</name>
    <dbReference type="NCBI Taxonomy" id="410659"/>
    <lineage>
        <taxon>unclassified sequences</taxon>
        <taxon>metagenomes</taxon>
        <taxon>ecological metagenomes</taxon>
    </lineage>
</organism>
<accession>T0YWV6</accession>
<reference evidence="2" key="2">
    <citation type="journal article" date="2014" name="ISME J.">
        <title>Microbial stratification in low pH oxic and suboxic macroscopic growths along an acid mine drainage.</title>
        <authorList>
            <person name="Mendez-Garcia C."/>
            <person name="Mesa V."/>
            <person name="Sprenger R.R."/>
            <person name="Richter M."/>
            <person name="Diez M.S."/>
            <person name="Solano J."/>
            <person name="Bargiela R."/>
            <person name="Golyshina O.V."/>
            <person name="Manteca A."/>
            <person name="Ramos J.L."/>
            <person name="Gallego J.R."/>
            <person name="Llorente I."/>
            <person name="Martins Dos Santos V.A."/>
            <person name="Jensen O.N."/>
            <person name="Pelaez A.I."/>
            <person name="Sanchez J."/>
            <person name="Ferrer M."/>
        </authorList>
    </citation>
    <scope>NUCLEOTIDE SEQUENCE</scope>
</reference>
<dbReference type="AlphaFoldDB" id="T0YWV6"/>
<reference evidence="2" key="1">
    <citation type="submission" date="2013-08" db="EMBL/GenBank/DDBJ databases">
        <authorList>
            <person name="Mendez C."/>
            <person name="Richter M."/>
            <person name="Ferrer M."/>
            <person name="Sanchez J."/>
        </authorList>
    </citation>
    <scope>NUCLEOTIDE SEQUENCE</scope>
</reference>
<dbReference type="EMBL" id="AUZX01012893">
    <property type="protein sequence ID" value="EQD37518.1"/>
    <property type="molecule type" value="Genomic_DNA"/>
</dbReference>
<gene>
    <name evidence="2" type="ORF">B1A_17528</name>
</gene>
<feature type="domain" description="Insertion element IS150 protein InsJ-like helix-turn-helix" evidence="1">
    <location>
        <begin position="8"/>
        <end position="49"/>
    </location>
</feature>